<dbReference type="AlphaFoldDB" id="A0A6A0AFL6"/>
<dbReference type="Pfam" id="PF00012">
    <property type="entry name" value="HSP70"/>
    <property type="match status" value="1"/>
</dbReference>
<keyword evidence="4" id="KW-1185">Reference proteome</keyword>
<evidence type="ECO:0000256" key="2">
    <source>
        <dbReference type="ARBA" id="ARBA00022840"/>
    </source>
</evidence>
<dbReference type="PANTHER" id="PTHR14187:SF5">
    <property type="entry name" value="HEAT SHOCK 70 KDA PROTEIN 12A"/>
    <property type="match status" value="1"/>
</dbReference>
<keyword evidence="2" id="KW-0067">ATP-binding</keyword>
<accession>A0A6A0AFL6</accession>
<evidence type="ECO:0000313" key="3">
    <source>
        <dbReference type="EMBL" id="GFH31526.1"/>
    </source>
</evidence>
<sequence>MADFLTFMRKYIIEQLVKEVGSDAACLDNIHWCLTVPAMWNERDKAVMRTAALRAGLIRKAGSDALTIVSEPKAAAMSALGDDVTPYVAGMTVMVVHAGTGTVDVTIHNCQALGGQVVLSEATCCARALCGSLYVDNEFSAHYRAAVGAAAFDAWVAQHPAGLQQLMDTWEAVKCIFPNSYGASLAANMGRLGQGLGADDLGSSNTLRVPIPPELQQLMSEEQRGSLKQQQHGLDSKLVLSSSVMRQLFKGPVDAACRLAVSQLMAARSEGNARPCSMVLLVGEFARSPSLQARVSAIVLGSGLAQQVVVPDKPHMAVLA</sequence>
<organism evidence="3 4">
    <name type="scientific">Haematococcus lacustris</name>
    <name type="common">Green alga</name>
    <name type="synonym">Haematococcus pluvialis</name>
    <dbReference type="NCBI Taxonomy" id="44745"/>
    <lineage>
        <taxon>Eukaryota</taxon>
        <taxon>Viridiplantae</taxon>
        <taxon>Chlorophyta</taxon>
        <taxon>core chlorophytes</taxon>
        <taxon>Chlorophyceae</taxon>
        <taxon>CS clade</taxon>
        <taxon>Chlamydomonadales</taxon>
        <taxon>Haematococcaceae</taxon>
        <taxon>Haematococcus</taxon>
    </lineage>
</organism>
<dbReference type="GO" id="GO:0005524">
    <property type="term" value="F:ATP binding"/>
    <property type="evidence" value="ECO:0007669"/>
    <property type="project" value="UniProtKB-KW"/>
</dbReference>
<dbReference type="Gene3D" id="3.90.640.10">
    <property type="entry name" value="Actin, Chain A, domain 4"/>
    <property type="match status" value="1"/>
</dbReference>
<protein>
    <submittedName>
        <fullName evidence="3">Uncharacterized protein</fullName>
    </submittedName>
</protein>
<dbReference type="GO" id="GO:0140662">
    <property type="term" value="F:ATP-dependent protein folding chaperone"/>
    <property type="evidence" value="ECO:0007669"/>
    <property type="project" value="InterPro"/>
</dbReference>
<dbReference type="PANTHER" id="PTHR14187">
    <property type="entry name" value="ALPHA KINASE/ELONGATION FACTOR 2 KINASE"/>
    <property type="match status" value="1"/>
</dbReference>
<comment type="caution">
    <text evidence="3">The sequence shown here is derived from an EMBL/GenBank/DDBJ whole genome shotgun (WGS) entry which is preliminary data.</text>
</comment>
<dbReference type="InterPro" id="IPR043129">
    <property type="entry name" value="ATPase_NBD"/>
</dbReference>
<feature type="non-terminal residue" evidence="3">
    <location>
        <position position="1"/>
    </location>
</feature>
<dbReference type="Gene3D" id="3.30.420.40">
    <property type="match status" value="2"/>
</dbReference>
<gene>
    <name evidence="3" type="ORF">HaLaN_30587</name>
</gene>
<feature type="non-terminal residue" evidence="3">
    <location>
        <position position="320"/>
    </location>
</feature>
<dbReference type="Proteomes" id="UP000485058">
    <property type="component" value="Unassembled WGS sequence"/>
</dbReference>
<reference evidence="3 4" key="1">
    <citation type="submission" date="2020-02" db="EMBL/GenBank/DDBJ databases">
        <title>Draft genome sequence of Haematococcus lacustris strain NIES-144.</title>
        <authorList>
            <person name="Morimoto D."/>
            <person name="Nakagawa S."/>
            <person name="Yoshida T."/>
            <person name="Sawayama S."/>
        </authorList>
    </citation>
    <scope>NUCLEOTIDE SEQUENCE [LARGE SCALE GENOMIC DNA]</scope>
    <source>
        <strain evidence="3 4">NIES-144</strain>
    </source>
</reference>
<evidence type="ECO:0000313" key="4">
    <source>
        <dbReference type="Proteomes" id="UP000485058"/>
    </source>
</evidence>
<evidence type="ECO:0000256" key="1">
    <source>
        <dbReference type="ARBA" id="ARBA00022741"/>
    </source>
</evidence>
<name>A0A6A0AFL6_HAELA</name>
<proteinExistence type="predicted"/>
<dbReference type="EMBL" id="BLLF01005695">
    <property type="protein sequence ID" value="GFH31526.1"/>
    <property type="molecule type" value="Genomic_DNA"/>
</dbReference>
<keyword evidence="1" id="KW-0547">Nucleotide-binding</keyword>
<dbReference type="InterPro" id="IPR013126">
    <property type="entry name" value="Hsp_70_fam"/>
</dbReference>
<dbReference type="SUPFAM" id="SSF53067">
    <property type="entry name" value="Actin-like ATPase domain"/>
    <property type="match status" value="2"/>
</dbReference>